<dbReference type="OrthoDB" id="4156660at2"/>
<dbReference type="GO" id="GO:0005886">
    <property type="term" value="C:plasma membrane"/>
    <property type="evidence" value="ECO:0007669"/>
    <property type="project" value="UniProtKB-SubCell"/>
</dbReference>
<feature type="domain" description="EccD-like transmembrane" evidence="8">
    <location>
        <begin position="115"/>
        <end position="450"/>
    </location>
</feature>
<evidence type="ECO:0000256" key="2">
    <source>
        <dbReference type="ARBA" id="ARBA00006162"/>
    </source>
</evidence>
<feature type="transmembrane region" description="Helical" evidence="7">
    <location>
        <begin position="310"/>
        <end position="328"/>
    </location>
</feature>
<comment type="similarity">
    <text evidence="2">Belongs to the EccD/Snm4 family.</text>
</comment>
<feature type="transmembrane region" description="Helical" evidence="7">
    <location>
        <begin position="254"/>
        <end position="276"/>
    </location>
</feature>
<dbReference type="AlphaFoldDB" id="A0A329LYG0"/>
<feature type="transmembrane region" description="Helical" evidence="7">
    <location>
        <begin position="177"/>
        <end position="195"/>
    </location>
</feature>
<evidence type="ECO:0000256" key="4">
    <source>
        <dbReference type="ARBA" id="ARBA00022692"/>
    </source>
</evidence>
<comment type="caution">
    <text evidence="9">The sequence shown here is derived from an EMBL/GenBank/DDBJ whole genome shotgun (WGS) entry which is preliminary data.</text>
</comment>
<feature type="transmembrane region" description="Helical" evidence="7">
    <location>
        <begin position="146"/>
        <end position="165"/>
    </location>
</feature>
<evidence type="ECO:0000256" key="5">
    <source>
        <dbReference type="ARBA" id="ARBA00022989"/>
    </source>
</evidence>
<feature type="transmembrane region" description="Helical" evidence="7">
    <location>
        <begin position="363"/>
        <end position="382"/>
    </location>
</feature>
<evidence type="ECO:0000313" key="9">
    <source>
        <dbReference type="EMBL" id="RAV12921.1"/>
    </source>
</evidence>
<reference evidence="9 10" key="1">
    <citation type="submission" date="2018-06" db="EMBL/GenBank/DDBJ databases">
        <title>NTM in soil in Japan.</title>
        <authorList>
            <person name="Ohya K."/>
        </authorList>
    </citation>
    <scope>NUCLEOTIDE SEQUENCE [LARGE SCALE GENOMIC DNA]</scope>
    <source>
        <strain evidence="9 10">GF28</strain>
    </source>
</reference>
<keyword evidence="3" id="KW-1003">Cell membrane</keyword>
<evidence type="ECO:0000256" key="7">
    <source>
        <dbReference type="SAM" id="Phobius"/>
    </source>
</evidence>
<dbReference type="InterPro" id="IPR044049">
    <property type="entry name" value="EccD_transm"/>
</dbReference>
<name>A0A329LYG0_9MYCO</name>
<dbReference type="Gene3D" id="3.10.20.90">
    <property type="entry name" value="Phosphatidylinositol 3-kinase Catalytic Subunit, Chain A, domain 1"/>
    <property type="match status" value="1"/>
</dbReference>
<dbReference type="InterPro" id="IPR024962">
    <property type="entry name" value="YukD-like"/>
</dbReference>
<comment type="subcellular location">
    <subcellularLocation>
        <location evidence="1">Cell membrane</location>
        <topology evidence="1">Multi-pass membrane protein</topology>
    </subcellularLocation>
</comment>
<evidence type="ECO:0000256" key="1">
    <source>
        <dbReference type="ARBA" id="ARBA00004651"/>
    </source>
</evidence>
<dbReference type="PIRSF" id="PIRSF017804">
    <property type="entry name" value="Secretion_EccD1"/>
    <property type="match status" value="1"/>
</dbReference>
<dbReference type="InterPro" id="IPR006707">
    <property type="entry name" value="T7SS_EccD"/>
</dbReference>
<feature type="transmembrane region" description="Helical" evidence="7">
    <location>
        <begin position="201"/>
        <end position="219"/>
    </location>
</feature>
<protein>
    <submittedName>
        <fullName evidence="9">Type VII secretion integral membrane protein EccD</fullName>
    </submittedName>
</protein>
<keyword evidence="5 7" id="KW-1133">Transmembrane helix</keyword>
<dbReference type="NCBIfam" id="TIGR03920">
    <property type="entry name" value="T7SS_EccD"/>
    <property type="match status" value="1"/>
</dbReference>
<proteinExistence type="inferred from homology"/>
<evidence type="ECO:0000259" key="8">
    <source>
        <dbReference type="Pfam" id="PF19053"/>
    </source>
</evidence>
<dbReference type="Pfam" id="PF19053">
    <property type="entry name" value="EccD"/>
    <property type="match status" value="1"/>
</dbReference>
<feature type="transmembrane region" description="Helical" evidence="7">
    <location>
        <begin position="388"/>
        <end position="407"/>
    </location>
</feature>
<keyword evidence="6 7" id="KW-0472">Membrane</keyword>
<organism evidence="9 10">
    <name type="scientific">Mycobacterium colombiense</name>
    <dbReference type="NCBI Taxonomy" id="339268"/>
    <lineage>
        <taxon>Bacteria</taxon>
        <taxon>Bacillati</taxon>
        <taxon>Actinomycetota</taxon>
        <taxon>Actinomycetes</taxon>
        <taxon>Mycobacteriales</taxon>
        <taxon>Mycobacteriaceae</taxon>
        <taxon>Mycobacterium</taxon>
        <taxon>Mycobacterium avium complex (MAC)</taxon>
    </lineage>
</organism>
<sequence length="454" mass="44824">MRRVRVHWDTTAVDVALPAGIPVAVLLPSVVDILGVGCPDGDGARYRLSAPGASALDPSMTLAQHGIGDGAILVLTRSASPLPGPRYVDVADAVAATLDAATEPRGGTSRRRAVRSIGAAGAMLSTGVGALTILRNAFGTNVPRDSATTVALLSSGALALGLAALAHRGYGDRTAGLVLSAIATAFAGIAGFVAVPGAPGIPNVLLAAAAAGVVSVVAMRVSGCGAVTLTSVSCCAVMIAVAALAGVISGVPLGAVASAAGLVSLGLLPVAPRAAIAVAGLSPRLGTSEETQADPSRAAVHRQAVRADTWLTGLLAGLSVSAAAAAVVTVLAGPPRPSCTAFGALTAALLLSRSRSTDIGRMLVFAISGLVVAATTFGMAAARAAVHGPWLTTATTASVVAAMYVGFVGPRRPASPILRRSAALAEWLGMAAMVPLTCWICGIYGAARGVSLPW</sequence>
<accession>A0A329LYG0</accession>
<feature type="transmembrane region" description="Helical" evidence="7">
    <location>
        <begin position="113"/>
        <end position="134"/>
    </location>
</feature>
<keyword evidence="4 7" id="KW-0812">Transmembrane</keyword>
<gene>
    <name evidence="9" type="primary">eccD</name>
    <name evidence="9" type="ORF">DQP57_08870</name>
</gene>
<evidence type="ECO:0000256" key="3">
    <source>
        <dbReference type="ARBA" id="ARBA00022475"/>
    </source>
</evidence>
<dbReference type="Pfam" id="PF08817">
    <property type="entry name" value="YukD"/>
    <property type="match status" value="1"/>
</dbReference>
<feature type="transmembrane region" description="Helical" evidence="7">
    <location>
        <begin position="427"/>
        <end position="447"/>
    </location>
</feature>
<evidence type="ECO:0000256" key="6">
    <source>
        <dbReference type="ARBA" id="ARBA00023136"/>
    </source>
</evidence>
<feature type="transmembrane region" description="Helical" evidence="7">
    <location>
        <begin position="226"/>
        <end position="248"/>
    </location>
</feature>
<evidence type="ECO:0000313" key="10">
    <source>
        <dbReference type="Proteomes" id="UP000250915"/>
    </source>
</evidence>
<dbReference type="EMBL" id="QMEV01000013">
    <property type="protein sequence ID" value="RAV12921.1"/>
    <property type="molecule type" value="Genomic_DNA"/>
</dbReference>
<dbReference type="Proteomes" id="UP000250915">
    <property type="component" value="Unassembled WGS sequence"/>
</dbReference>